<sequence length="248" mass="26233">MTAAGAGDTATSKLEPIMGRDGLARLAASTVMVLGVGGVGSNCVEALARGGVGRLVIVDHDVVQASNINRQAIAFTSTIGRKKVDVARAMVADINPAAQVEAIDEFLLAENVPAFLDAHAGGADYVVDAIDTISAKLAVAQYADERGLRLISSMGAANKLRPECFRMADVYDTVNCPLCRIMRKEGRKRGIRHLRVLYSCEQPVDVPVREGAARRERSNLGTASYVPPIMGQMIAGEVICALAGIERA</sequence>
<evidence type="ECO:0000313" key="3">
    <source>
        <dbReference type="Proteomes" id="UP000236488"/>
    </source>
</evidence>
<dbReference type="EMBL" id="PPEL01000055">
    <property type="protein sequence ID" value="PNV64985.1"/>
    <property type="molecule type" value="Genomic_DNA"/>
</dbReference>
<dbReference type="SUPFAM" id="SSF69572">
    <property type="entry name" value="Activating enzymes of the ubiquitin-like proteins"/>
    <property type="match status" value="1"/>
</dbReference>
<dbReference type="InterPro" id="IPR000594">
    <property type="entry name" value="ThiF_NAD_FAD-bd"/>
</dbReference>
<feature type="domain" description="THIF-type NAD/FAD binding fold" evidence="1">
    <location>
        <begin position="16"/>
        <end position="245"/>
    </location>
</feature>
<dbReference type="CDD" id="cd00755">
    <property type="entry name" value="YgdL_like"/>
    <property type="match status" value="1"/>
</dbReference>
<dbReference type="GO" id="GO:0061504">
    <property type="term" value="P:cyclic threonylcarbamoyladenosine biosynthetic process"/>
    <property type="evidence" value="ECO:0007669"/>
    <property type="project" value="TreeGrafter"/>
</dbReference>
<keyword evidence="3" id="KW-1185">Reference proteome</keyword>
<evidence type="ECO:0000313" key="2">
    <source>
        <dbReference type="EMBL" id="PNV64985.1"/>
    </source>
</evidence>
<proteinExistence type="predicted"/>
<dbReference type="Proteomes" id="UP000236488">
    <property type="component" value="Unassembled WGS sequence"/>
</dbReference>
<dbReference type="InterPro" id="IPR045886">
    <property type="entry name" value="ThiF/MoeB/HesA"/>
</dbReference>
<dbReference type="InterPro" id="IPR035985">
    <property type="entry name" value="Ubiquitin-activating_enz"/>
</dbReference>
<dbReference type="AlphaFoldDB" id="A0A2K2U3S8"/>
<gene>
    <name evidence="2" type="ORF">C2L80_09030</name>
</gene>
<organism evidence="2 3">
    <name type="scientific">Rubneribacter badeniensis</name>
    <dbReference type="NCBI Taxonomy" id="2070688"/>
    <lineage>
        <taxon>Bacteria</taxon>
        <taxon>Bacillati</taxon>
        <taxon>Actinomycetota</taxon>
        <taxon>Coriobacteriia</taxon>
        <taxon>Eggerthellales</taxon>
        <taxon>Eggerthellaceae</taxon>
        <taxon>Rubneribacter</taxon>
    </lineage>
</organism>
<accession>A0A2K2U3S8</accession>
<evidence type="ECO:0000259" key="1">
    <source>
        <dbReference type="Pfam" id="PF00899"/>
    </source>
</evidence>
<dbReference type="Gene3D" id="3.40.50.720">
    <property type="entry name" value="NAD(P)-binding Rossmann-like Domain"/>
    <property type="match status" value="1"/>
</dbReference>
<protein>
    <submittedName>
        <fullName evidence="2">tRNA threonylcarbamoyladenosine dehydratase</fullName>
    </submittedName>
</protein>
<reference evidence="2 3" key="1">
    <citation type="journal article" date="2018" name="Int. J. Syst. Evol. Microbiol.">
        <title>Rubneribacter badeniensis gen. nov., sp. nov. and Enteroscipio rubneri gen. nov., sp. nov., new members of the Eggerthellaceae isolated from human faeces.</title>
        <authorList>
            <person name="Danylec N."/>
            <person name="Gobl A."/>
            <person name="Stoll D.A."/>
            <person name="Hetzer B."/>
            <person name="Kulling S.E."/>
            <person name="Huch M."/>
        </authorList>
    </citation>
    <scope>NUCLEOTIDE SEQUENCE [LARGE SCALE GENOMIC DNA]</scope>
    <source>
        <strain evidence="2 3">ResAG-85</strain>
    </source>
</reference>
<dbReference type="PANTHER" id="PTHR43267">
    <property type="entry name" value="TRNA THREONYLCARBAMOYLADENOSINE DEHYDRATASE"/>
    <property type="match status" value="1"/>
</dbReference>
<dbReference type="PANTHER" id="PTHR43267:SF1">
    <property type="entry name" value="TRNA THREONYLCARBAMOYLADENOSINE DEHYDRATASE"/>
    <property type="match status" value="1"/>
</dbReference>
<dbReference type="GO" id="GO:0061503">
    <property type="term" value="F:tRNA threonylcarbamoyladenosine dehydratase"/>
    <property type="evidence" value="ECO:0007669"/>
    <property type="project" value="TreeGrafter"/>
</dbReference>
<comment type="caution">
    <text evidence="2">The sequence shown here is derived from an EMBL/GenBank/DDBJ whole genome shotgun (WGS) entry which is preliminary data.</text>
</comment>
<dbReference type="Pfam" id="PF00899">
    <property type="entry name" value="ThiF"/>
    <property type="match status" value="1"/>
</dbReference>
<name>A0A2K2U3S8_9ACTN</name>
<dbReference type="GO" id="GO:0008641">
    <property type="term" value="F:ubiquitin-like modifier activating enzyme activity"/>
    <property type="evidence" value="ECO:0007669"/>
    <property type="project" value="InterPro"/>
</dbReference>
<dbReference type="RefSeq" id="WP_087196980.1">
    <property type="nucleotide sequence ID" value="NZ_PPEL01000055.1"/>
</dbReference>